<evidence type="ECO:0000313" key="3">
    <source>
        <dbReference type="EMBL" id="TKB44254.1"/>
    </source>
</evidence>
<dbReference type="OrthoDB" id="5722773at2"/>
<dbReference type="Proteomes" id="UP000307999">
    <property type="component" value="Unassembled WGS sequence"/>
</dbReference>
<dbReference type="Pfam" id="PF14341">
    <property type="entry name" value="PilX_N"/>
    <property type="match status" value="1"/>
</dbReference>
<feature type="domain" description="Type 4 fimbrial biogenesis protein PilX N-terminal" evidence="2">
    <location>
        <begin position="38"/>
        <end position="88"/>
    </location>
</feature>
<name>A0A4U1B4G2_9GAMM</name>
<keyword evidence="1" id="KW-1133">Transmembrane helix</keyword>
<keyword evidence="4" id="KW-1185">Reference proteome</keyword>
<organism evidence="3 4">
    <name type="scientific">Thalassotalea mangrovi</name>
    <dbReference type="NCBI Taxonomy" id="2572245"/>
    <lineage>
        <taxon>Bacteria</taxon>
        <taxon>Pseudomonadati</taxon>
        <taxon>Pseudomonadota</taxon>
        <taxon>Gammaproteobacteria</taxon>
        <taxon>Alteromonadales</taxon>
        <taxon>Colwelliaceae</taxon>
        <taxon>Thalassotalea</taxon>
    </lineage>
</organism>
<gene>
    <name evidence="3" type="ORF">E8M12_12645</name>
</gene>
<feature type="transmembrane region" description="Helical" evidence="1">
    <location>
        <begin position="39"/>
        <end position="59"/>
    </location>
</feature>
<dbReference type="AlphaFoldDB" id="A0A4U1B4G2"/>
<evidence type="ECO:0000259" key="2">
    <source>
        <dbReference type="Pfam" id="PF14341"/>
    </source>
</evidence>
<reference evidence="3 4" key="1">
    <citation type="submission" date="2019-04" db="EMBL/GenBank/DDBJ databases">
        <title>Thalassotalea guangxiensis sp. nov., isolated from sediment of the coastal wetland.</title>
        <authorList>
            <person name="Zheng S."/>
            <person name="Zhang D."/>
        </authorList>
    </citation>
    <scope>NUCLEOTIDE SEQUENCE [LARGE SCALE GENOMIC DNA]</scope>
    <source>
        <strain evidence="3 4">ZS-4</strain>
    </source>
</reference>
<keyword evidence="1" id="KW-0472">Membrane</keyword>
<dbReference type="EMBL" id="SWDB01000030">
    <property type="protein sequence ID" value="TKB44254.1"/>
    <property type="molecule type" value="Genomic_DNA"/>
</dbReference>
<proteinExistence type="predicted"/>
<comment type="caution">
    <text evidence="3">The sequence shown here is derived from an EMBL/GenBank/DDBJ whole genome shotgun (WGS) entry which is preliminary data.</text>
</comment>
<keyword evidence="1" id="KW-0812">Transmembrane</keyword>
<sequence length="430" mass="45300">MCLSSNTTKPPFKTNNSVAPNIRYKTDIRIRSRQKQTGMAVLTISIILLVLVTLVSLYLSRTILFEQKMVNNDFQSKTTFESAEAGLAIALEYLANGLDRDNDGVIDPVFDSDNDGLGDSNSGVVGQANVLVTVAEVTAGDITSLTVVSQAASLDDASVKTVTTTMQSLDPLPNHPDNPLTTRGSLDVNGSATVHNPEGHSTIWSGGDIDIGSNNSTATFIADPTDPNYPGCMDIPRGCNEIQTSNKEVVGLDILEHDSDLINLTPEGIFENFFGMSPTAYKEIMASVVVDPASPGDSVGCAANTYDACVGGSTNEVVWYQGDLEIDGGTVGCRSAVSGSNVCPNNDEAPTILIIDGDVTFKGNPHFYGVVFIMGDASASGNSTFHGAVITGGSLSTTSGSLDIHFNTGLLKKTRENGPRTVASGSWHDF</sequence>
<dbReference type="InterPro" id="IPR025746">
    <property type="entry name" value="PilX_N_dom"/>
</dbReference>
<evidence type="ECO:0000256" key="1">
    <source>
        <dbReference type="SAM" id="Phobius"/>
    </source>
</evidence>
<accession>A0A4U1B4G2</accession>
<protein>
    <recommendedName>
        <fullName evidence="2">Type 4 fimbrial biogenesis protein PilX N-terminal domain-containing protein</fullName>
    </recommendedName>
</protein>
<evidence type="ECO:0000313" key="4">
    <source>
        <dbReference type="Proteomes" id="UP000307999"/>
    </source>
</evidence>